<proteinExistence type="predicted"/>
<feature type="compositionally biased region" description="Low complexity" evidence="1">
    <location>
        <begin position="63"/>
        <end position="78"/>
    </location>
</feature>
<feature type="compositionally biased region" description="Basic residues" evidence="1">
    <location>
        <begin position="126"/>
        <end position="136"/>
    </location>
</feature>
<gene>
    <name evidence="2" type="ORF">AVDCRST_MAG88-1304</name>
</gene>
<feature type="compositionally biased region" description="Low complexity" evidence="1">
    <location>
        <begin position="137"/>
        <end position="147"/>
    </location>
</feature>
<feature type="compositionally biased region" description="Basic and acidic residues" evidence="1">
    <location>
        <begin position="220"/>
        <end position="239"/>
    </location>
</feature>
<dbReference type="AlphaFoldDB" id="A0A6J4UWC3"/>
<feature type="compositionally biased region" description="Low complexity" evidence="1">
    <location>
        <begin position="202"/>
        <end position="214"/>
    </location>
</feature>
<evidence type="ECO:0000313" key="2">
    <source>
        <dbReference type="EMBL" id="CAA9558550.1"/>
    </source>
</evidence>
<feature type="non-terminal residue" evidence="2">
    <location>
        <position position="261"/>
    </location>
</feature>
<reference evidence="2" key="1">
    <citation type="submission" date="2020-02" db="EMBL/GenBank/DDBJ databases">
        <authorList>
            <person name="Meier V. D."/>
        </authorList>
    </citation>
    <scope>NUCLEOTIDE SEQUENCE</scope>
    <source>
        <strain evidence="2">AVDCRST_MAG88</strain>
    </source>
</reference>
<protein>
    <submittedName>
        <fullName evidence="2">Uncharacterized protein</fullName>
    </submittedName>
</protein>
<dbReference type="EMBL" id="CADCWM010000435">
    <property type="protein sequence ID" value="CAA9558550.1"/>
    <property type="molecule type" value="Genomic_DNA"/>
</dbReference>
<name>A0A6J4UWC3_9BACT</name>
<evidence type="ECO:0000256" key="1">
    <source>
        <dbReference type="SAM" id="MobiDB-lite"/>
    </source>
</evidence>
<feature type="compositionally biased region" description="Basic and acidic residues" evidence="1">
    <location>
        <begin position="251"/>
        <end position="261"/>
    </location>
</feature>
<feature type="region of interest" description="Disordered" evidence="1">
    <location>
        <begin position="1"/>
        <end position="261"/>
    </location>
</feature>
<feature type="compositionally biased region" description="Basic residues" evidence="1">
    <location>
        <begin position="169"/>
        <end position="178"/>
    </location>
</feature>
<sequence>DDQPESFESRPGGGTRPDRHLDQPGAQPGDPDALQERGARLRPRRHGARVALDRDGRRHGAPRPRAWPAAGRAPAGAEPRVDHAAARHRRLGAAPAAGRYAGDRPGRRRRRPLRPAGEARDVRCGAAHRFRQRRQPARAAGRQQRAGPPHDHAGIGRSLPPPGRDRGHAGGRCRHARPRGPGPGPRRPRHARPGARDRRASRAPARGGPAPRQGCGDALPDPRRGRALDQRRREADRLQLRRGRAAPGLRGGDRAVARNRV</sequence>
<organism evidence="2">
    <name type="scientific">uncultured Thermomicrobiales bacterium</name>
    <dbReference type="NCBI Taxonomy" id="1645740"/>
    <lineage>
        <taxon>Bacteria</taxon>
        <taxon>Pseudomonadati</taxon>
        <taxon>Thermomicrobiota</taxon>
        <taxon>Thermomicrobia</taxon>
        <taxon>Thermomicrobiales</taxon>
        <taxon>environmental samples</taxon>
    </lineage>
</organism>
<accession>A0A6J4UWC3</accession>
<feature type="non-terminal residue" evidence="2">
    <location>
        <position position="1"/>
    </location>
</feature>